<keyword evidence="6" id="KW-1185">Reference proteome</keyword>
<evidence type="ECO:0000259" key="3">
    <source>
        <dbReference type="PROSITE" id="PS50110"/>
    </source>
</evidence>
<feature type="domain" description="HD-GYP" evidence="4">
    <location>
        <begin position="182"/>
        <end position="378"/>
    </location>
</feature>
<dbReference type="PROSITE" id="PS51832">
    <property type="entry name" value="HD_GYP"/>
    <property type="match status" value="1"/>
</dbReference>
<proteinExistence type="predicted"/>
<dbReference type="Gene3D" id="1.10.3210.10">
    <property type="entry name" value="Hypothetical protein af1432"/>
    <property type="match status" value="1"/>
</dbReference>
<dbReference type="PROSITE" id="PS50110">
    <property type="entry name" value="RESPONSE_REGULATORY"/>
    <property type="match status" value="1"/>
</dbReference>
<feature type="domain" description="Response regulatory" evidence="3">
    <location>
        <begin position="12"/>
        <end position="127"/>
    </location>
</feature>
<dbReference type="PANTHER" id="PTHR45228:SF8">
    <property type="entry name" value="TWO-COMPONENT RESPONSE REGULATOR-RELATED"/>
    <property type="match status" value="1"/>
</dbReference>
<dbReference type="InterPro" id="IPR037522">
    <property type="entry name" value="HD_GYP_dom"/>
</dbReference>
<dbReference type="InterPro" id="IPR001789">
    <property type="entry name" value="Sig_transdc_resp-reg_receiver"/>
</dbReference>
<dbReference type="SMART" id="SM00448">
    <property type="entry name" value="REC"/>
    <property type="match status" value="1"/>
</dbReference>
<gene>
    <name evidence="5" type="ORF">OYT1_ch1866</name>
</gene>
<evidence type="ECO:0000259" key="4">
    <source>
        <dbReference type="PROSITE" id="PS51832"/>
    </source>
</evidence>
<dbReference type="CDD" id="cd17569">
    <property type="entry name" value="REC_HupR-like"/>
    <property type="match status" value="1"/>
</dbReference>
<sequence>MSASEMPEIPATVLFVDDETNILSSLRRLFRPLGYRIFTAEGGAQGLEIMERETVDLVVSDMRMPEMNGAQFLEKVRERWPDTVRILLTGYAEIGATIDAINKGQIYRYVSKPWEDNDITLIVRHALQQKVLEREKKRLEELTNKQNEELKDLNANLEAKVVARTNELNQTMQSLNAAHEKLKKSFITSVRVFSNLIEMRNPSKSGHSRRVAELARTLAQNMGMSAAEAQDTFIAGLLLDIGKIGLPDRLIDRPFHSLTADERACVTKYPAKGEMALMALEQLQGAAKLIRSHRERFDGTGYPDRLSGLSIPLGARILAMAEDYDTALMGVGFTKPMKPSEAALLIEDDKDKRYDPAVVSAFQAELDKARATTNTIPEQALSSAQLKPGMILARDLITRSGEMLLSKEYVLTEQLIEQIKSFEHMDGHLLTVNVHRT</sequence>
<reference evidence="5 6" key="1">
    <citation type="submission" date="2018-06" db="EMBL/GenBank/DDBJ databases">
        <title>OYT1 Genome Sequencing.</title>
        <authorList>
            <person name="Kato S."/>
            <person name="Itoh T."/>
            <person name="Ohkuma M."/>
        </authorList>
    </citation>
    <scope>NUCLEOTIDE SEQUENCE [LARGE SCALE GENOMIC DNA]</scope>
    <source>
        <strain evidence="5 6">OYT1</strain>
    </source>
</reference>
<keyword evidence="2" id="KW-0175">Coiled coil</keyword>
<dbReference type="Gene3D" id="3.40.50.2300">
    <property type="match status" value="1"/>
</dbReference>
<evidence type="ECO:0000313" key="5">
    <source>
        <dbReference type="EMBL" id="BBE51393.1"/>
    </source>
</evidence>
<dbReference type="Pfam" id="PF00072">
    <property type="entry name" value="Response_reg"/>
    <property type="match status" value="1"/>
</dbReference>
<evidence type="ECO:0000256" key="1">
    <source>
        <dbReference type="PROSITE-ProRule" id="PRU00169"/>
    </source>
</evidence>
<name>A0A2Z6GCN7_9PROT</name>
<organism evidence="5 6">
    <name type="scientific">Ferriphaselus amnicola</name>
    <dbReference type="NCBI Taxonomy" id="1188319"/>
    <lineage>
        <taxon>Bacteria</taxon>
        <taxon>Pseudomonadati</taxon>
        <taxon>Pseudomonadota</taxon>
        <taxon>Betaproteobacteria</taxon>
        <taxon>Nitrosomonadales</taxon>
        <taxon>Gallionellaceae</taxon>
        <taxon>Ferriphaselus</taxon>
    </lineage>
</organism>
<protein>
    <submittedName>
        <fullName evidence="5">Cyclic di-GMP phosphodiesterase response regulator RpfG</fullName>
    </submittedName>
</protein>
<dbReference type="InterPro" id="IPR003607">
    <property type="entry name" value="HD/PDEase_dom"/>
</dbReference>
<dbReference type="EMBL" id="AP018738">
    <property type="protein sequence ID" value="BBE51393.1"/>
    <property type="molecule type" value="Genomic_DNA"/>
</dbReference>
<dbReference type="STRING" id="1188319.OYT1_00858"/>
<dbReference type="SUPFAM" id="SSF52172">
    <property type="entry name" value="CheY-like"/>
    <property type="match status" value="1"/>
</dbReference>
<dbReference type="GO" id="GO:0008081">
    <property type="term" value="F:phosphoric diester hydrolase activity"/>
    <property type="evidence" value="ECO:0007669"/>
    <property type="project" value="UniProtKB-ARBA"/>
</dbReference>
<dbReference type="PANTHER" id="PTHR45228">
    <property type="entry name" value="CYCLIC DI-GMP PHOSPHODIESTERASE TM_0186-RELATED"/>
    <property type="match status" value="1"/>
</dbReference>
<dbReference type="RefSeq" id="WP_062626065.1">
    <property type="nucleotide sequence ID" value="NZ_AP018738.1"/>
</dbReference>
<dbReference type="OrthoDB" id="9763857at2"/>
<evidence type="ECO:0000256" key="2">
    <source>
        <dbReference type="SAM" id="Coils"/>
    </source>
</evidence>
<dbReference type="Pfam" id="PF13487">
    <property type="entry name" value="HD_5"/>
    <property type="match status" value="1"/>
</dbReference>
<keyword evidence="1" id="KW-0597">Phosphoprotein</keyword>
<dbReference type="SUPFAM" id="SSF109604">
    <property type="entry name" value="HD-domain/PDEase-like"/>
    <property type="match status" value="1"/>
</dbReference>
<dbReference type="AlphaFoldDB" id="A0A2Z6GCN7"/>
<dbReference type="SMART" id="SM00471">
    <property type="entry name" value="HDc"/>
    <property type="match status" value="1"/>
</dbReference>
<dbReference type="InterPro" id="IPR052020">
    <property type="entry name" value="Cyclic_di-GMP/3'3'-cGAMP_PDE"/>
</dbReference>
<dbReference type="CDD" id="cd00077">
    <property type="entry name" value="HDc"/>
    <property type="match status" value="1"/>
</dbReference>
<evidence type="ECO:0000313" key="6">
    <source>
        <dbReference type="Proteomes" id="UP000033070"/>
    </source>
</evidence>
<dbReference type="InterPro" id="IPR011006">
    <property type="entry name" value="CheY-like_superfamily"/>
</dbReference>
<dbReference type="Proteomes" id="UP000033070">
    <property type="component" value="Chromosome"/>
</dbReference>
<dbReference type="KEGG" id="fam:OYT1_ch1866"/>
<dbReference type="GO" id="GO:0000160">
    <property type="term" value="P:phosphorelay signal transduction system"/>
    <property type="evidence" value="ECO:0007669"/>
    <property type="project" value="InterPro"/>
</dbReference>
<feature type="modified residue" description="4-aspartylphosphate" evidence="1">
    <location>
        <position position="61"/>
    </location>
</feature>
<accession>A0A2Z6GCN7</accession>
<feature type="coiled-coil region" evidence="2">
    <location>
        <begin position="122"/>
        <end position="185"/>
    </location>
</feature>